<dbReference type="PANTHER" id="PTHR10851:SF0">
    <property type="entry name" value="PYRIDOXINE-5'-PHOSPHATE OXIDASE"/>
    <property type="match status" value="1"/>
</dbReference>
<evidence type="ECO:0000259" key="8">
    <source>
        <dbReference type="Pfam" id="PF10590"/>
    </source>
</evidence>
<keyword evidence="5" id="KW-0285">Flavoprotein</keyword>
<dbReference type="GO" id="GO:0010181">
    <property type="term" value="F:FMN binding"/>
    <property type="evidence" value="ECO:0007669"/>
    <property type="project" value="InterPro"/>
</dbReference>
<dbReference type="GO" id="GO:0008615">
    <property type="term" value="P:pyridoxine biosynthetic process"/>
    <property type="evidence" value="ECO:0007669"/>
    <property type="project" value="InterPro"/>
</dbReference>
<comment type="pathway">
    <text evidence="2">Cofactor metabolism; pyridoxal 5'-phosphate salvage; pyridoxal 5'-phosphate from pyridoxamine 5'-phosphate: step 1/1.</text>
</comment>
<sequence>MLFCSQVLDDRNEELTQKYSSEDASIPKPDYWGGYKVIPSRFEFWQGQTNRLHDRIVFRKLQPDEEINPEKTHKGLDGWLYERLMP</sequence>
<dbReference type="InterPro" id="IPR019576">
    <property type="entry name" value="Pyridoxamine_oxidase_dimer_C"/>
</dbReference>
<evidence type="ECO:0000256" key="3">
    <source>
        <dbReference type="ARBA" id="ARBA00005037"/>
    </source>
</evidence>
<keyword evidence="7" id="KW-0560">Oxidoreductase</keyword>
<evidence type="ECO:0000256" key="7">
    <source>
        <dbReference type="ARBA" id="ARBA00023002"/>
    </source>
</evidence>
<name>A0AAV4G1P5_9GAST</name>
<protein>
    <recommendedName>
        <fullName evidence="4">pyridoxal 5'-phosphate synthase</fullName>
        <ecNumber evidence="4">1.4.3.5</ecNumber>
    </recommendedName>
</protein>
<dbReference type="InterPro" id="IPR000659">
    <property type="entry name" value="Pyridox_Oxase"/>
</dbReference>
<dbReference type="InterPro" id="IPR019740">
    <property type="entry name" value="Pyridox_Oxase_CS"/>
</dbReference>
<accession>A0AAV4G1P5</accession>
<gene>
    <name evidence="9" type="ORF">ElyMa_002263100</name>
</gene>
<dbReference type="AlphaFoldDB" id="A0AAV4G1P5"/>
<evidence type="ECO:0000313" key="10">
    <source>
        <dbReference type="Proteomes" id="UP000762676"/>
    </source>
</evidence>
<keyword evidence="10" id="KW-1185">Reference proteome</keyword>
<dbReference type="EC" id="1.4.3.5" evidence="4"/>
<proteinExistence type="predicted"/>
<organism evidence="9 10">
    <name type="scientific">Elysia marginata</name>
    <dbReference type="NCBI Taxonomy" id="1093978"/>
    <lineage>
        <taxon>Eukaryota</taxon>
        <taxon>Metazoa</taxon>
        <taxon>Spiralia</taxon>
        <taxon>Lophotrochozoa</taxon>
        <taxon>Mollusca</taxon>
        <taxon>Gastropoda</taxon>
        <taxon>Heterobranchia</taxon>
        <taxon>Euthyneura</taxon>
        <taxon>Panpulmonata</taxon>
        <taxon>Sacoglossa</taxon>
        <taxon>Placobranchoidea</taxon>
        <taxon>Plakobranchidae</taxon>
        <taxon>Elysia</taxon>
    </lineage>
</organism>
<dbReference type="PANTHER" id="PTHR10851">
    <property type="entry name" value="PYRIDOXINE-5-PHOSPHATE OXIDASE"/>
    <property type="match status" value="1"/>
</dbReference>
<dbReference type="PROSITE" id="PS01064">
    <property type="entry name" value="PYRIDOX_OXIDASE"/>
    <property type="match status" value="1"/>
</dbReference>
<evidence type="ECO:0000256" key="5">
    <source>
        <dbReference type="ARBA" id="ARBA00022630"/>
    </source>
</evidence>
<dbReference type="Pfam" id="PF10590">
    <property type="entry name" value="PNP_phzG_C"/>
    <property type="match status" value="1"/>
</dbReference>
<evidence type="ECO:0000313" key="9">
    <source>
        <dbReference type="EMBL" id="GFR78470.1"/>
    </source>
</evidence>
<dbReference type="Proteomes" id="UP000762676">
    <property type="component" value="Unassembled WGS sequence"/>
</dbReference>
<evidence type="ECO:0000256" key="2">
    <source>
        <dbReference type="ARBA" id="ARBA00004738"/>
    </source>
</evidence>
<comment type="cofactor">
    <cofactor evidence="1">
        <name>FMN</name>
        <dbReference type="ChEBI" id="CHEBI:58210"/>
    </cofactor>
</comment>
<dbReference type="EMBL" id="BMAT01004699">
    <property type="protein sequence ID" value="GFR78470.1"/>
    <property type="molecule type" value="Genomic_DNA"/>
</dbReference>
<evidence type="ECO:0000256" key="4">
    <source>
        <dbReference type="ARBA" id="ARBA00012801"/>
    </source>
</evidence>
<feature type="domain" description="Pyridoxine 5'-phosphate oxidase dimerisation C-terminal" evidence="8">
    <location>
        <begin position="32"/>
        <end position="86"/>
    </location>
</feature>
<evidence type="ECO:0000256" key="6">
    <source>
        <dbReference type="ARBA" id="ARBA00022643"/>
    </source>
</evidence>
<dbReference type="SUPFAM" id="SSF50475">
    <property type="entry name" value="FMN-binding split barrel"/>
    <property type="match status" value="1"/>
</dbReference>
<keyword evidence="6" id="KW-0288">FMN</keyword>
<evidence type="ECO:0000256" key="1">
    <source>
        <dbReference type="ARBA" id="ARBA00001917"/>
    </source>
</evidence>
<reference evidence="9 10" key="1">
    <citation type="journal article" date="2021" name="Elife">
        <title>Chloroplast acquisition without the gene transfer in kleptoplastic sea slugs, Plakobranchus ocellatus.</title>
        <authorList>
            <person name="Maeda T."/>
            <person name="Takahashi S."/>
            <person name="Yoshida T."/>
            <person name="Shimamura S."/>
            <person name="Takaki Y."/>
            <person name="Nagai Y."/>
            <person name="Toyoda A."/>
            <person name="Suzuki Y."/>
            <person name="Arimoto A."/>
            <person name="Ishii H."/>
            <person name="Satoh N."/>
            <person name="Nishiyama T."/>
            <person name="Hasebe M."/>
            <person name="Maruyama T."/>
            <person name="Minagawa J."/>
            <person name="Obokata J."/>
            <person name="Shigenobu S."/>
        </authorList>
    </citation>
    <scope>NUCLEOTIDE SEQUENCE [LARGE SCALE GENOMIC DNA]</scope>
</reference>
<comment type="caution">
    <text evidence="9">The sequence shown here is derived from an EMBL/GenBank/DDBJ whole genome shotgun (WGS) entry which is preliminary data.</text>
</comment>
<comment type="pathway">
    <text evidence="3">Cofactor metabolism; pyridoxal 5'-phosphate salvage; pyridoxal 5'-phosphate from pyridoxine 5'-phosphate: step 1/1.</text>
</comment>
<dbReference type="InterPro" id="IPR012349">
    <property type="entry name" value="Split_barrel_FMN-bd"/>
</dbReference>
<dbReference type="Gene3D" id="2.30.110.10">
    <property type="entry name" value="Electron Transport, Fmn-binding Protein, Chain A"/>
    <property type="match status" value="1"/>
</dbReference>
<dbReference type="GO" id="GO:0004733">
    <property type="term" value="F:pyridoxamine phosphate oxidase activity"/>
    <property type="evidence" value="ECO:0007669"/>
    <property type="project" value="UniProtKB-EC"/>
</dbReference>